<accession>A0A8T1U1H8</accession>
<organism evidence="1 2">
    <name type="scientific">Phytophthora cactorum</name>
    <dbReference type="NCBI Taxonomy" id="29920"/>
    <lineage>
        <taxon>Eukaryota</taxon>
        <taxon>Sar</taxon>
        <taxon>Stramenopiles</taxon>
        <taxon>Oomycota</taxon>
        <taxon>Peronosporomycetes</taxon>
        <taxon>Peronosporales</taxon>
        <taxon>Peronosporaceae</taxon>
        <taxon>Phytophthora</taxon>
    </lineage>
</organism>
<name>A0A8T1U1H8_9STRA</name>
<comment type="caution">
    <text evidence="1">The sequence shown here is derived from an EMBL/GenBank/DDBJ whole genome shotgun (WGS) entry which is preliminary data.</text>
</comment>
<dbReference type="AlphaFoldDB" id="A0A8T1U1H8"/>
<dbReference type="VEuPathDB" id="FungiDB:PC110_g21978"/>
<sequence>DEEAWKKSAEQFPVLNDIAEASRGRFARYFVEAVLKYVAGHRTVSLCTLLDETFDEVCLRMHRGKKFMGDKKG</sequence>
<evidence type="ECO:0000313" key="1">
    <source>
        <dbReference type="EMBL" id="KAG6950046.1"/>
    </source>
</evidence>
<proteinExistence type="predicted"/>
<protein>
    <submittedName>
        <fullName evidence="1">Uncharacterized protein</fullName>
    </submittedName>
</protein>
<reference evidence="1" key="1">
    <citation type="submission" date="2021-01" db="EMBL/GenBank/DDBJ databases">
        <title>Phytophthora aleatoria, a newly-described species from Pinus radiata is distinct from Phytophthora cactorum isolates based on comparative genomics.</title>
        <authorList>
            <person name="Mcdougal R."/>
            <person name="Panda P."/>
            <person name="Williams N."/>
            <person name="Studholme D.J."/>
        </authorList>
    </citation>
    <scope>NUCLEOTIDE SEQUENCE</scope>
    <source>
        <strain evidence="1">NZFS 3830</strain>
    </source>
</reference>
<dbReference type="Proteomes" id="UP000688947">
    <property type="component" value="Unassembled WGS sequence"/>
</dbReference>
<feature type="non-terminal residue" evidence="1">
    <location>
        <position position="73"/>
    </location>
</feature>
<evidence type="ECO:0000313" key="2">
    <source>
        <dbReference type="Proteomes" id="UP000688947"/>
    </source>
</evidence>
<gene>
    <name evidence="1" type="ORF">JG687_00014480</name>
</gene>
<dbReference type="EMBL" id="JAENGZ010001174">
    <property type="protein sequence ID" value="KAG6950046.1"/>
    <property type="molecule type" value="Genomic_DNA"/>
</dbReference>
<feature type="non-terminal residue" evidence="1">
    <location>
        <position position="1"/>
    </location>
</feature>